<dbReference type="RefSeq" id="WP_345210636.1">
    <property type="nucleotide sequence ID" value="NZ_BAABFT010000003.1"/>
</dbReference>
<gene>
    <name evidence="2" type="ORF">GCM10023149_17300</name>
</gene>
<protein>
    <recommendedName>
        <fullName evidence="1">DUF2007 domain-containing protein</fullName>
    </recommendedName>
</protein>
<reference evidence="3" key="1">
    <citation type="journal article" date="2019" name="Int. J. Syst. Evol. Microbiol.">
        <title>The Global Catalogue of Microorganisms (GCM) 10K type strain sequencing project: providing services to taxonomists for standard genome sequencing and annotation.</title>
        <authorList>
            <consortium name="The Broad Institute Genomics Platform"/>
            <consortium name="The Broad Institute Genome Sequencing Center for Infectious Disease"/>
            <person name="Wu L."/>
            <person name="Ma J."/>
        </authorList>
    </citation>
    <scope>NUCLEOTIDE SEQUENCE [LARGE SCALE GENOMIC DNA]</scope>
    <source>
        <strain evidence="3">JCM 17705</strain>
    </source>
</reference>
<dbReference type="EMBL" id="BAABFT010000003">
    <property type="protein sequence ID" value="GAA4318931.1"/>
    <property type="molecule type" value="Genomic_DNA"/>
</dbReference>
<dbReference type="Proteomes" id="UP001500582">
    <property type="component" value="Unassembled WGS sequence"/>
</dbReference>
<dbReference type="SUPFAM" id="SSF54913">
    <property type="entry name" value="GlnB-like"/>
    <property type="match status" value="1"/>
</dbReference>
<name>A0ABP8G846_9SPHI</name>
<sequence>MDNQGKIVTLESYYDPMLAQIILARLQANGIDCFIADDNTIGANPFYNQAIGGIKIKVFEHDLEKCRQILAEQIDTGDEPDEAPQL</sequence>
<accession>A0ABP8G846</accession>
<evidence type="ECO:0000259" key="1">
    <source>
        <dbReference type="Pfam" id="PF09413"/>
    </source>
</evidence>
<dbReference type="Pfam" id="PF09413">
    <property type="entry name" value="DUF2007"/>
    <property type="match status" value="1"/>
</dbReference>
<keyword evidence="3" id="KW-1185">Reference proteome</keyword>
<organism evidence="2 3">
    <name type="scientific">Mucilaginibacter gynuensis</name>
    <dbReference type="NCBI Taxonomy" id="1302236"/>
    <lineage>
        <taxon>Bacteria</taxon>
        <taxon>Pseudomonadati</taxon>
        <taxon>Bacteroidota</taxon>
        <taxon>Sphingobacteriia</taxon>
        <taxon>Sphingobacteriales</taxon>
        <taxon>Sphingobacteriaceae</taxon>
        <taxon>Mucilaginibacter</taxon>
    </lineage>
</organism>
<evidence type="ECO:0000313" key="3">
    <source>
        <dbReference type="Proteomes" id="UP001500582"/>
    </source>
</evidence>
<dbReference type="Gene3D" id="3.30.70.790">
    <property type="entry name" value="UreE, C-terminal domain"/>
    <property type="match status" value="1"/>
</dbReference>
<evidence type="ECO:0000313" key="2">
    <source>
        <dbReference type="EMBL" id="GAA4318931.1"/>
    </source>
</evidence>
<dbReference type="InterPro" id="IPR018551">
    <property type="entry name" value="DUF2007"/>
</dbReference>
<feature type="domain" description="DUF2007" evidence="1">
    <location>
        <begin position="15"/>
        <end position="72"/>
    </location>
</feature>
<comment type="caution">
    <text evidence="2">The sequence shown here is derived from an EMBL/GenBank/DDBJ whole genome shotgun (WGS) entry which is preliminary data.</text>
</comment>
<proteinExistence type="predicted"/>
<dbReference type="InterPro" id="IPR011322">
    <property type="entry name" value="N-reg_PII-like_a/b"/>
</dbReference>